<reference evidence="1" key="2">
    <citation type="journal article" date="2024" name="Plant">
        <title>Genomic evolution and insights into agronomic trait innovations of Sesamum species.</title>
        <authorList>
            <person name="Miao H."/>
            <person name="Wang L."/>
            <person name="Qu L."/>
            <person name="Liu H."/>
            <person name="Sun Y."/>
            <person name="Le M."/>
            <person name="Wang Q."/>
            <person name="Wei S."/>
            <person name="Zheng Y."/>
            <person name="Lin W."/>
            <person name="Duan Y."/>
            <person name="Cao H."/>
            <person name="Xiong S."/>
            <person name="Wang X."/>
            <person name="Wei L."/>
            <person name="Li C."/>
            <person name="Ma Q."/>
            <person name="Ju M."/>
            <person name="Zhao R."/>
            <person name="Li G."/>
            <person name="Mu C."/>
            <person name="Tian Q."/>
            <person name="Mei H."/>
            <person name="Zhang T."/>
            <person name="Gao T."/>
            <person name="Zhang H."/>
        </authorList>
    </citation>
    <scope>NUCLEOTIDE SEQUENCE</scope>
    <source>
        <strain evidence="1">3651</strain>
    </source>
</reference>
<sequence>MEVMGQVSSTIQIEWAWVPSTDPPLFPTQAVRRSTTASVHLTNLNAMYYRFSRWVAKIKQHHTRRKPPHKHPINKINESWAIHVPSSDPIAMHTRRVHQTTQTEFWS</sequence>
<protein>
    <submittedName>
        <fullName evidence="1">Uncharacterized protein</fullName>
    </submittedName>
</protein>
<organism evidence="1 2">
    <name type="scientific">Sesamum alatum</name>
    <dbReference type="NCBI Taxonomy" id="300844"/>
    <lineage>
        <taxon>Eukaryota</taxon>
        <taxon>Viridiplantae</taxon>
        <taxon>Streptophyta</taxon>
        <taxon>Embryophyta</taxon>
        <taxon>Tracheophyta</taxon>
        <taxon>Spermatophyta</taxon>
        <taxon>Magnoliopsida</taxon>
        <taxon>eudicotyledons</taxon>
        <taxon>Gunneridae</taxon>
        <taxon>Pentapetalae</taxon>
        <taxon>asterids</taxon>
        <taxon>lamiids</taxon>
        <taxon>Lamiales</taxon>
        <taxon>Pedaliaceae</taxon>
        <taxon>Sesamum</taxon>
    </lineage>
</organism>
<evidence type="ECO:0000313" key="1">
    <source>
        <dbReference type="EMBL" id="KAK4434527.1"/>
    </source>
</evidence>
<dbReference type="Proteomes" id="UP001293254">
    <property type="component" value="Unassembled WGS sequence"/>
</dbReference>
<reference evidence="1" key="1">
    <citation type="submission" date="2020-06" db="EMBL/GenBank/DDBJ databases">
        <authorList>
            <person name="Li T."/>
            <person name="Hu X."/>
            <person name="Zhang T."/>
            <person name="Song X."/>
            <person name="Zhang H."/>
            <person name="Dai N."/>
            <person name="Sheng W."/>
            <person name="Hou X."/>
            <person name="Wei L."/>
        </authorList>
    </citation>
    <scope>NUCLEOTIDE SEQUENCE</scope>
    <source>
        <strain evidence="1">3651</strain>
        <tissue evidence="1">Leaf</tissue>
    </source>
</reference>
<gene>
    <name evidence="1" type="ORF">Salat_0615500</name>
</gene>
<keyword evidence="2" id="KW-1185">Reference proteome</keyword>
<proteinExistence type="predicted"/>
<comment type="caution">
    <text evidence="1">The sequence shown here is derived from an EMBL/GenBank/DDBJ whole genome shotgun (WGS) entry which is preliminary data.</text>
</comment>
<dbReference type="AlphaFoldDB" id="A0AAE1YQZ2"/>
<evidence type="ECO:0000313" key="2">
    <source>
        <dbReference type="Proteomes" id="UP001293254"/>
    </source>
</evidence>
<accession>A0AAE1YQZ2</accession>
<name>A0AAE1YQZ2_9LAMI</name>
<dbReference type="EMBL" id="JACGWO010000002">
    <property type="protein sequence ID" value="KAK4434527.1"/>
    <property type="molecule type" value="Genomic_DNA"/>
</dbReference>